<reference evidence="1" key="1">
    <citation type="submission" date="2020-11" db="EMBL/GenBank/DDBJ databases">
        <authorList>
            <person name="Tran Van P."/>
        </authorList>
    </citation>
    <scope>NUCLEOTIDE SEQUENCE</scope>
</reference>
<protein>
    <submittedName>
        <fullName evidence="1">Uncharacterized protein</fullName>
    </submittedName>
</protein>
<evidence type="ECO:0000313" key="1">
    <source>
        <dbReference type="EMBL" id="CAD7461969.1"/>
    </source>
</evidence>
<organism evidence="1">
    <name type="scientific">Timema tahoe</name>
    <dbReference type="NCBI Taxonomy" id="61484"/>
    <lineage>
        <taxon>Eukaryota</taxon>
        <taxon>Metazoa</taxon>
        <taxon>Ecdysozoa</taxon>
        <taxon>Arthropoda</taxon>
        <taxon>Hexapoda</taxon>
        <taxon>Insecta</taxon>
        <taxon>Pterygota</taxon>
        <taxon>Neoptera</taxon>
        <taxon>Polyneoptera</taxon>
        <taxon>Phasmatodea</taxon>
        <taxon>Timematodea</taxon>
        <taxon>Timematoidea</taxon>
        <taxon>Timematidae</taxon>
        <taxon>Timema</taxon>
    </lineage>
</organism>
<gene>
    <name evidence="1" type="ORF">TTEB3V08_LOCUS9872</name>
</gene>
<dbReference type="EMBL" id="OE005447">
    <property type="protein sequence ID" value="CAD7461969.1"/>
    <property type="molecule type" value="Genomic_DNA"/>
</dbReference>
<name>A0A7R9IP40_9NEOP</name>
<dbReference type="AlphaFoldDB" id="A0A7R9IP40"/>
<proteinExistence type="predicted"/>
<sequence length="179" mass="19725">MSEARVRDDSWIAQWLEHWCTKPKVPASIPVYRFETNTSSPERDLNFNLPVLDSLAQQETGASASYATEACQIQNQERTSLAAPTIQDESDKAIRSMGDARVVGGRDAVPGELPYIVSSRFKDCLKKRLLRLQFNTFSRGMTPASPAVLGVYSIPPGPNGLQLLEKNPVGALDTFLSEL</sequence>
<accession>A0A7R9IP40</accession>